<dbReference type="Proteomes" id="UP001371456">
    <property type="component" value="Unassembled WGS sequence"/>
</dbReference>
<keyword evidence="1" id="KW-0472">Membrane</keyword>
<keyword evidence="1" id="KW-1133">Transmembrane helix</keyword>
<dbReference type="Gene3D" id="3.30.420.10">
    <property type="entry name" value="Ribonuclease H-like superfamily/Ribonuclease H"/>
    <property type="match status" value="1"/>
</dbReference>
<gene>
    <name evidence="2" type="ORF">RDI58_002887</name>
</gene>
<comment type="caution">
    <text evidence="2">The sequence shown here is derived from an EMBL/GenBank/DDBJ whole genome shotgun (WGS) entry which is preliminary data.</text>
</comment>
<reference evidence="2 3" key="1">
    <citation type="submission" date="2024-02" db="EMBL/GenBank/DDBJ databases">
        <title>de novo genome assembly of Solanum bulbocastanum strain 11H21.</title>
        <authorList>
            <person name="Hosaka A.J."/>
        </authorList>
    </citation>
    <scope>NUCLEOTIDE SEQUENCE [LARGE SCALE GENOMIC DNA]</scope>
    <source>
        <tissue evidence="2">Young leaves</tissue>
    </source>
</reference>
<evidence type="ECO:0000313" key="2">
    <source>
        <dbReference type="EMBL" id="KAK6805103.1"/>
    </source>
</evidence>
<dbReference type="InterPro" id="IPR036397">
    <property type="entry name" value="RNaseH_sf"/>
</dbReference>
<evidence type="ECO:0000256" key="1">
    <source>
        <dbReference type="SAM" id="Phobius"/>
    </source>
</evidence>
<keyword evidence="3" id="KW-1185">Reference proteome</keyword>
<accession>A0AAN8UAC0</accession>
<dbReference type="EMBL" id="JBANQN010000001">
    <property type="protein sequence ID" value="KAK6805103.1"/>
    <property type="molecule type" value="Genomic_DNA"/>
</dbReference>
<name>A0AAN8UAC0_SOLBU</name>
<dbReference type="GO" id="GO:0003676">
    <property type="term" value="F:nucleic acid binding"/>
    <property type="evidence" value="ECO:0007669"/>
    <property type="project" value="InterPro"/>
</dbReference>
<keyword evidence="1" id="KW-0812">Transmembrane</keyword>
<dbReference type="AlphaFoldDB" id="A0AAN8UAC0"/>
<protein>
    <submittedName>
        <fullName evidence="2">Uncharacterized protein</fullName>
    </submittedName>
</protein>
<feature type="transmembrane region" description="Helical" evidence="1">
    <location>
        <begin position="84"/>
        <end position="104"/>
    </location>
</feature>
<organism evidence="2 3">
    <name type="scientific">Solanum bulbocastanum</name>
    <name type="common">Wild potato</name>
    <dbReference type="NCBI Taxonomy" id="147425"/>
    <lineage>
        <taxon>Eukaryota</taxon>
        <taxon>Viridiplantae</taxon>
        <taxon>Streptophyta</taxon>
        <taxon>Embryophyta</taxon>
        <taxon>Tracheophyta</taxon>
        <taxon>Spermatophyta</taxon>
        <taxon>Magnoliopsida</taxon>
        <taxon>eudicotyledons</taxon>
        <taxon>Gunneridae</taxon>
        <taxon>Pentapetalae</taxon>
        <taxon>asterids</taxon>
        <taxon>lamiids</taxon>
        <taxon>Solanales</taxon>
        <taxon>Solanaceae</taxon>
        <taxon>Solanoideae</taxon>
        <taxon>Solaneae</taxon>
        <taxon>Solanum</taxon>
    </lineage>
</organism>
<proteinExistence type="predicted"/>
<sequence length="110" mass="12293">MYSSYGSSSSGTTSKYYIKFGGQTIETTVTNKAAVANEWANAMLSKYSGRQTVVGLDNEWKPTFSPYTSNKSATLQLCIDNTSMVWFVLVRLIFVMLLRINGLVDFHVQD</sequence>
<evidence type="ECO:0000313" key="3">
    <source>
        <dbReference type="Proteomes" id="UP001371456"/>
    </source>
</evidence>